<proteinExistence type="predicted"/>
<protein>
    <submittedName>
        <fullName evidence="1">Uncharacterized protein</fullName>
    </submittedName>
</protein>
<evidence type="ECO:0000313" key="1">
    <source>
        <dbReference type="EMBL" id="KAJ8631994.1"/>
    </source>
</evidence>
<accession>A0ACC2LG40</accession>
<name>A0ACC2LG40_PERAE</name>
<sequence>MAEEKDVVVPTTFTSAVILTEMGLSHVPKRFILPVSQRPNLNVKPSPNTSLPLVDLALLHHNTLRSHVIDEIGLACKEFGIFQVINCGIPSSLIEGAMDAASEFFNLPVEEKMPLMSDDVKKPVRYGTSLNHVEDTVYFWRDFLKHYSHPLSKWVNSWPSNPPQYRENMGKYAEAMHKLSIELMGAIFESLGLMPKYLKDEMEEGMQVMAVNCYPTCPEPELALGIPPHTDYGCLTILSQNCQGLQVKDREGTWVPVPTVDGVLLVHVGDHLEVMSNGRYKSVVHRATGNAEKRRISIASLHSFAMEKKVRPVPELVDDQHPKAYGDISFKDFLDFLSRHAITKKTFIETVRLI</sequence>
<comment type="caution">
    <text evidence="1">The sequence shown here is derived from an EMBL/GenBank/DDBJ whole genome shotgun (WGS) entry which is preliminary data.</text>
</comment>
<reference evidence="1 2" key="1">
    <citation type="journal article" date="2022" name="Hortic Res">
        <title>A haplotype resolved chromosomal level avocado genome allows analysis of novel avocado genes.</title>
        <authorList>
            <person name="Nath O."/>
            <person name="Fletcher S.J."/>
            <person name="Hayward A."/>
            <person name="Shaw L.M."/>
            <person name="Masouleh A.K."/>
            <person name="Furtado A."/>
            <person name="Henry R.J."/>
            <person name="Mitter N."/>
        </authorList>
    </citation>
    <scope>NUCLEOTIDE SEQUENCE [LARGE SCALE GENOMIC DNA]</scope>
    <source>
        <strain evidence="2">cv. Hass</strain>
    </source>
</reference>
<keyword evidence="2" id="KW-1185">Reference proteome</keyword>
<organism evidence="1 2">
    <name type="scientific">Persea americana</name>
    <name type="common">Avocado</name>
    <dbReference type="NCBI Taxonomy" id="3435"/>
    <lineage>
        <taxon>Eukaryota</taxon>
        <taxon>Viridiplantae</taxon>
        <taxon>Streptophyta</taxon>
        <taxon>Embryophyta</taxon>
        <taxon>Tracheophyta</taxon>
        <taxon>Spermatophyta</taxon>
        <taxon>Magnoliopsida</taxon>
        <taxon>Magnoliidae</taxon>
        <taxon>Laurales</taxon>
        <taxon>Lauraceae</taxon>
        <taxon>Persea</taxon>
    </lineage>
</organism>
<evidence type="ECO:0000313" key="2">
    <source>
        <dbReference type="Proteomes" id="UP001234297"/>
    </source>
</evidence>
<dbReference type="Proteomes" id="UP001234297">
    <property type="component" value="Chromosome 8"/>
</dbReference>
<gene>
    <name evidence="1" type="ORF">MRB53_025330</name>
</gene>
<dbReference type="EMBL" id="CM056816">
    <property type="protein sequence ID" value="KAJ8631994.1"/>
    <property type="molecule type" value="Genomic_DNA"/>
</dbReference>